<comment type="similarity">
    <text evidence="12">In the N-terminal section; belongs to the carbohydrate kinase PfkB family.</text>
</comment>
<dbReference type="InterPro" id="IPR011914">
    <property type="entry name" value="RfaE_dom_II"/>
</dbReference>
<dbReference type="FunFam" id="3.40.1190.20:FF:000002">
    <property type="entry name" value="Bifunctional protein HldE"/>
    <property type="match status" value="1"/>
</dbReference>
<dbReference type="PANTHER" id="PTHR46969:SF1">
    <property type="entry name" value="BIFUNCTIONAL PROTEIN HLDE"/>
    <property type="match status" value="1"/>
</dbReference>
<feature type="region of interest" description="Ribokinase" evidence="12">
    <location>
        <begin position="1"/>
        <end position="333"/>
    </location>
</feature>
<comment type="subunit">
    <text evidence="12">Homodimer.</text>
</comment>
<dbReference type="InterPro" id="IPR029056">
    <property type="entry name" value="Ribokinase-like"/>
</dbReference>
<evidence type="ECO:0000259" key="14">
    <source>
        <dbReference type="Pfam" id="PF01467"/>
    </source>
</evidence>
<dbReference type="InterPro" id="IPR011611">
    <property type="entry name" value="PfkB_dom"/>
</dbReference>
<keyword evidence="16" id="KW-1185">Reference proteome</keyword>
<proteinExistence type="inferred from homology"/>
<dbReference type="PANTHER" id="PTHR46969">
    <property type="entry name" value="BIFUNCTIONAL PROTEIN HLDE"/>
    <property type="match status" value="1"/>
</dbReference>
<keyword evidence="4 12" id="KW-0808">Transferase</keyword>
<gene>
    <name evidence="12" type="primary">hldE</name>
    <name evidence="15" type="ORF">LUCI_4590</name>
</gene>
<evidence type="ECO:0000256" key="12">
    <source>
        <dbReference type="HAMAP-Rule" id="MF_01603"/>
    </source>
</evidence>
<dbReference type="NCBIfam" id="TIGR02198">
    <property type="entry name" value="rfaE_dom_I"/>
    <property type="match status" value="1"/>
</dbReference>
<feature type="domain" description="Cytidyltransferase-like" evidence="14">
    <location>
        <begin position="361"/>
        <end position="452"/>
    </location>
</feature>
<organism evidence="15 16">
    <name type="scientific">Lucifera butyrica</name>
    <dbReference type="NCBI Taxonomy" id="1351585"/>
    <lineage>
        <taxon>Bacteria</taxon>
        <taxon>Bacillati</taxon>
        <taxon>Bacillota</taxon>
        <taxon>Negativicutes</taxon>
        <taxon>Veillonellales</taxon>
        <taxon>Veillonellaceae</taxon>
        <taxon>Lucifera</taxon>
    </lineage>
</organism>
<sequence>MFQRMEQVHSFLSTGAKNVAIAVIGDVMLDKYYYGEVKRISPEAPVPVTRVTGERQTLGGAANVAANLARLGCRVWMGGISGDDTNRQAVCELLASAGIDYSGLIITDRHTIAKLRIVGAHQQMLRLDFEEPGPLKVEEQTKLQAWFENLLRQKINGVILSDYAKGVCTPDFCQYVISRCQQAGIPVLVDPKGADWLKYRGAGFITPNVKELGEAFNRSLKNEDAVIRQYAHEARAAFDIPNLVVTRSERGLSVVNGGMEVHIPTQAREVYDVSGAGDTVAAVFLAAFAAGVGMGDAALLANLAAGVVVSKVGTYAITAEELKQAVQSQYAATVTEGKILAWPELEQSIDQWRAAGDTLVFTNGCFDLLHMGHVTYLQKARKLGDKLILGLNTDASVAGLKGPSRPIVAEMDRAQVMAALECVDAVILFDEETPLELIRRVKPDILVKGGDYKPEEVVGREFAGKVEIIDFEPGRSTTGLIQRILATYKEATI</sequence>
<dbReference type="Pfam" id="PF01467">
    <property type="entry name" value="CTP_transf_like"/>
    <property type="match status" value="1"/>
</dbReference>
<keyword evidence="7 12" id="KW-0418">Kinase</keyword>
<comment type="function">
    <text evidence="1 12">Catalyzes the phosphorylation of D-glycero-D-manno-heptose 7-phosphate at the C-1 position to selectively form D-glycero-beta-D-manno-heptose-1,7-bisphosphate.</text>
</comment>
<feature type="binding site" evidence="12">
    <location>
        <begin position="208"/>
        <end position="211"/>
    </location>
    <ligand>
        <name>ATP</name>
        <dbReference type="ChEBI" id="CHEBI:30616"/>
    </ligand>
</feature>
<evidence type="ECO:0000256" key="5">
    <source>
        <dbReference type="ARBA" id="ARBA00022695"/>
    </source>
</evidence>
<dbReference type="EMBL" id="UPPP01000116">
    <property type="protein sequence ID" value="VBB09300.1"/>
    <property type="molecule type" value="Genomic_DNA"/>
</dbReference>
<feature type="region of interest" description="Cytidylyltransferase" evidence="12">
    <location>
        <begin position="361"/>
        <end position="493"/>
    </location>
</feature>
<dbReference type="EC" id="2.7.1.167" evidence="12"/>
<evidence type="ECO:0000256" key="11">
    <source>
        <dbReference type="ARBA" id="ARBA00047428"/>
    </source>
</evidence>
<evidence type="ECO:0000259" key="13">
    <source>
        <dbReference type="Pfam" id="PF00294"/>
    </source>
</evidence>
<comment type="catalytic activity">
    <reaction evidence="12">
        <text>D-glycero-beta-D-manno-heptose 7-phosphate + ATP = D-glycero-beta-D-manno-heptose 1,7-bisphosphate + ADP + H(+)</text>
        <dbReference type="Rhea" id="RHEA:27473"/>
        <dbReference type="ChEBI" id="CHEBI:15378"/>
        <dbReference type="ChEBI" id="CHEBI:30616"/>
        <dbReference type="ChEBI" id="CHEBI:60204"/>
        <dbReference type="ChEBI" id="CHEBI:60208"/>
        <dbReference type="ChEBI" id="CHEBI:456216"/>
        <dbReference type="EC" id="2.7.1.167"/>
    </reaction>
</comment>
<evidence type="ECO:0000256" key="4">
    <source>
        <dbReference type="ARBA" id="ARBA00022679"/>
    </source>
</evidence>
<dbReference type="InterPro" id="IPR014729">
    <property type="entry name" value="Rossmann-like_a/b/a_fold"/>
</dbReference>
<dbReference type="Pfam" id="PF00294">
    <property type="entry name" value="PfkB"/>
    <property type="match status" value="1"/>
</dbReference>
<feature type="domain" description="Carbohydrate kinase PfkB" evidence="13">
    <location>
        <begin position="21"/>
        <end position="316"/>
    </location>
</feature>
<evidence type="ECO:0000256" key="10">
    <source>
        <dbReference type="ARBA" id="ARBA00023277"/>
    </source>
</evidence>
<dbReference type="UniPathway" id="UPA00356">
    <property type="reaction ID" value="UER00437"/>
</dbReference>
<dbReference type="SUPFAM" id="SSF53613">
    <property type="entry name" value="Ribokinase-like"/>
    <property type="match status" value="1"/>
</dbReference>
<dbReference type="GO" id="GO:0097171">
    <property type="term" value="P:ADP-L-glycero-beta-D-manno-heptose biosynthetic process"/>
    <property type="evidence" value="ECO:0007669"/>
    <property type="project" value="UniProtKB-UniPathway"/>
</dbReference>
<comment type="function">
    <text evidence="2 12">Catalyzes the ADP transfer from ATP to D-glycero-beta-D-manno-heptose 1-phosphate, yielding ADP-D-glycero-beta-D-manno-heptose.</text>
</comment>
<dbReference type="InterPro" id="IPR023030">
    <property type="entry name" value="Bifunc_HldE"/>
</dbReference>
<evidence type="ECO:0000256" key="9">
    <source>
        <dbReference type="ARBA" id="ARBA00023268"/>
    </source>
</evidence>
<accession>A0A498RER5</accession>
<dbReference type="UniPathway" id="UPA00958"/>
<dbReference type="InterPro" id="IPR002173">
    <property type="entry name" value="Carboh/pur_kinase_PfkB_CS"/>
</dbReference>
<evidence type="ECO:0000256" key="1">
    <source>
        <dbReference type="ARBA" id="ARBA00002319"/>
    </source>
</evidence>
<comment type="pathway">
    <text evidence="12">Nucleotide-sugar biosynthesis; ADP-L-glycero-beta-D-manno-heptose biosynthesis; ADP-L-glycero-beta-D-manno-heptose from D-glycero-beta-D-manno-heptose 7-phosphate: step 3/4.</text>
</comment>
<dbReference type="InterPro" id="IPR011913">
    <property type="entry name" value="RfaE_dom_I"/>
</dbReference>
<evidence type="ECO:0000256" key="8">
    <source>
        <dbReference type="ARBA" id="ARBA00022840"/>
    </source>
</evidence>
<dbReference type="PROSITE" id="PS00583">
    <property type="entry name" value="PFKB_KINASES_1"/>
    <property type="match status" value="1"/>
</dbReference>
<dbReference type="GO" id="GO:0009244">
    <property type="term" value="P:lipopolysaccharide core region biosynthetic process"/>
    <property type="evidence" value="ECO:0007669"/>
    <property type="project" value="UniProtKB-UniPathway"/>
</dbReference>
<dbReference type="GO" id="GO:0033786">
    <property type="term" value="F:heptose-1-phosphate adenylyltransferase activity"/>
    <property type="evidence" value="ECO:0007669"/>
    <property type="project" value="UniProtKB-UniRule"/>
</dbReference>
<dbReference type="EC" id="2.7.7.70" evidence="12"/>
<dbReference type="Gene3D" id="3.40.1190.20">
    <property type="match status" value="1"/>
</dbReference>
<comment type="pathway">
    <text evidence="3">Bacterial outer membrane biogenesis; LPS core biosynthesis.</text>
</comment>
<protein>
    <recommendedName>
        <fullName evidence="12">Bifunctional protein HldE</fullName>
    </recommendedName>
    <domain>
        <recommendedName>
            <fullName evidence="12">D-beta-D-heptose 7-phosphate kinase</fullName>
            <ecNumber evidence="12">2.7.1.167</ecNumber>
        </recommendedName>
        <alternativeName>
            <fullName evidence="12">D-beta-D-heptose 7-phosphotransferase</fullName>
        </alternativeName>
        <alternativeName>
            <fullName evidence="12">D-glycero-beta-D-manno-heptose-7-phosphate kinase</fullName>
        </alternativeName>
    </domain>
    <domain>
        <recommendedName>
            <fullName evidence="12">D-beta-D-heptose 1-phosphate adenylyltransferase</fullName>
            <ecNumber evidence="12">2.7.7.70</ecNumber>
        </recommendedName>
        <alternativeName>
            <fullName evidence="12">D-glycero-beta-D-manno-heptose 1-phosphate adenylyltransferase</fullName>
        </alternativeName>
    </domain>
</protein>
<keyword evidence="10 12" id="KW-0119">Carbohydrate metabolism</keyword>
<keyword evidence="9 12" id="KW-0511">Multifunctional enzyme</keyword>
<dbReference type="NCBIfam" id="TIGR00125">
    <property type="entry name" value="cyt_tran_rel"/>
    <property type="match status" value="1"/>
</dbReference>
<evidence type="ECO:0000313" key="15">
    <source>
        <dbReference type="EMBL" id="VBB09300.1"/>
    </source>
</evidence>
<dbReference type="InterPro" id="IPR004821">
    <property type="entry name" value="Cyt_trans-like"/>
</dbReference>
<comment type="catalytic activity">
    <reaction evidence="11 12">
        <text>D-glycero-beta-D-manno-heptose 1-phosphate + ATP + H(+) = ADP-D-glycero-beta-D-manno-heptose + diphosphate</text>
        <dbReference type="Rhea" id="RHEA:27465"/>
        <dbReference type="ChEBI" id="CHEBI:15378"/>
        <dbReference type="ChEBI" id="CHEBI:30616"/>
        <dbReference type="ChEBI" id="CHEBI:33019"/>
        <dbReference type="ChEBI" id="CHEBI:59967"/>
        <dbReference type="ChEBI" id="CHEBI:61593"/>
        <dbReference type="EC" id="2.7.7.70"/>
    </reaction>
</comment>
<evidence type="ECO:0000313" key="16">
    <source>
        <dbReference type="Proteomes" id="UP000277811"/>
    </source>
</evidence>
<dbReference type="CDD" id="cd01172">
    <property type="entry name" value="RfaE_like"/>
    <property type="match status" value="1"/>
</dbReference>
<feature type="active site" evidence="12">
    <location>
        <position position="278"/>
    </location>
</feature>
<dbReference type="GO" id="GO:0033785">
    <property type="term" value="F:heptose 7-phosphate kinase activity"/>
    <property type="evidence" value="ECO:0007669"/>
    <property type="project" value="UniProtKB-UniRule"/>
</dbReference>
<comment type="pathway">
    <text evidence="12">Nucleotide-sugar biosynthesis; ADP-L-glycero-beta-D-manno-heptose biosynthesis; ADP-L-glycero-beta-D-manno-heptose from D-glycero-beta-D-manno-heptose 7-phosphate: step 1/4.</text>
</comment>
<keyword evidence="5 12" id="KW-0548">Nucleotidyltransferase</keyword>
<evidence type="ECO:0000256" key="7">
    <source>
        <dbReference type="ARBA" id="ARBA00022777"/>
    </source>
</evidence>
<evidence type="ECO:0000256" key="6">
    <source>
        <dbReference type="ARBA" id="ARBA00022741"/>
    </source>
</evidence>
<dbReference type="NCBIfam" id="TIGR02199">
    <property type="entry name" value="rfaE_dom_II"/>
    <property type="match status" value="1"/>
</dbReference>
<dbReference type="AlphaFoldDB" id="A0A498RER5"/>
<dbReference type="Gene3D" id="3.40.50.620">
    <property type="entry name" value="HUPs"/>
    <property type="match status" value="1"/>
</dbReference>
<comment type="similarity">
    <text evidence="12">In the C-terminal section; belongs to the cytidylyltransferase family.</text>
</comment>
<keyword evidence="8 12" id="KW-0067">ATP-binding</keyword>
<keyword evidence="6 12" id="KW-0547">Nucleotide-binding</keyword>
<dbReference type="GO" id="GO:0016773">
    <property type="term" value="F:phosphotransferase activity, alcohol group as acceptor"/>
    <property type="evidence" value="ECO:0007669"/>
    <property type="project" value="InterPro"/>
</dbReference>
<dbReference type="GO" id="GO:0005829">
    <property type="term" value="C:cytosol"/>
    <property type="evidence" value="ECO:0007669"/>
    <property type="project" value="TreeGrafter"/>
</dbReference>
<dbReference type="SUPFAM" id="SSF52374">
    <property type="entry name" value="Nucleotidylyl transferase"/>
    <property type="match status" value="1"/>
</dbReference>
<dbReference type="Proteomes" id="UP000277811">
    <property type="component" value="Unassembled WGS sequence"/>
</dbReference>
<reference evidence="15 16" key="1">
    <citation type="submission" date="2018-06" db="EMBL/GenBank/DDBJ databases">
        <authorList>
            <person name="Strepis N."/>
        </authorList>
    </citation>
    <scope>NUCLEOTIDE SEQUENCE [LARGE SCALE GENOMIC DNA]</scope>
    <source>
        <strain evidence="15">LUCI</strain>
    </source>
</reference>
<dbReference type="RefSeq" id="WP_243638781.1">
    <property type="nucleotide sequence ID" value="NZ_UPPP01000116.1"/>
</dbReference>
<name>A0A498RER5_9FIRM</name>
<dbReference type="GO" id="GO:0005524">
    <property type="term" value="F:ATP binding"/>
    <property type="evidence" value="ECO:0007669"/>
    <property type="project" value="UniProtKB-UniRule"/>
</dbReference>
<dbReference type="HAMAP" id="MF_01603">
    <property type="entry name" value="HldE"/>
    <property type="match status" value="1"/>
</dbReference>
<evidence type="ECO:0000256" key="2">
    <source>
        <dbReference type="ARBA" id="ARBA00003753"/>
    </source>
</evidence>
<evidence type="ECO:0000256" key="3">
    <source>
        <dbReference type="ARBA" id="ARBA00004713"/>
    </source>
</evidence>